<accession>A0A2P2MHL4</accession>
<organism evidence="1">
    <name type="scientific">Rhizophora mucronata</name>
    <name type="common">Asiatic mangrove</name>
    <dbReference type="NCBI Taxonomy" id="61149"/>
    <lineage>
        <taxon>Eukaryota</taxon>
        <taxon>Viridiplantae</taxon>
        <taxon>Streptophyta</taxon>
        <taxon>Embryophyta</taxon>
        <taxon>Tracheophyta</taxon>
        <taxon>Spermatophyta</taxon>
        <taxon>Magnoliopsida</taxon>
        <taxon>eudicotyledons</taxon>
        <taxon>Gunneridae</taxon>
        <taxon>Pentapetalae</taxon>
        <taxon>rosids</taxon>
        <taxon>fabids</taxon>
        <taxon>Malpighiales</taxon>
        <taxon>Rhizophoraceae</taxon>
        <taxon>Rhizophora</taxon>
    </lineage>
</organism>
<protein>
    <submittedName>
        <fullName evidence="1">Uncharacterized protein LOC103444905 isoform X1</fullName>
    </submittedName>
</protein>
<name>A0A2P2MHL4_RHIMU</name>
<dbReference type="AlphaFoldDB" id="A0A2P2MHL4"/>
<proteinExistence type="predicted"/>
<reference evidence="1" key="1">
    <citation type="submission" date="2018-02" db="EMBL/GenBank/DDBJ databases">
        <title>Rhizophora mucronata_Transcriptome.</title>
        <authorList>
            <person name="Meera S.P."/>
            <person name="Sreeshan A."/>
            <person name="Augustine A."/>
        </authorList>
    </citation>
    <scope>NUCLEOTIDE SEQUENCE</scope>
    <source>
        <tissue evidence="1">Leaf</tissue>
    </source>
</reference>
<sequence>MLSEKDVGWKQSLIGYQLHGNFASLMHLSLEATIFDCFCASSLPMFLKKCAALIDNLVSLVDHDILLQMLRNGAWDQYMSALESPVKEKLSKYQV</sequence>
<dbReference type="EMBL" id="GGEC01049221">
    <property type="protein sequence ID" value="MBX29705.1"/>
    <property type="molecule type" value="Transcribed_RNA"/>
</dbReference>
<evidence type="ECO:0000313" key="1">
    <source>
        <dbReference type="EMBL" id="MBX29705.1"/>
    </source>
</evidence>